<dbReference type="AlphaFoldDB" id="A0A1W2EC32"/>
<gene>
    <name evidence="2" type="ORF">SAMN05661093_04194</name>
</gene>
<name>A0A1W2EC32_KIBAR</name>
<evidence type="ECO:0000313" key="3">
    <source>
        <dbReference type="Proteomes" id="UP000192674"/>
    </source>
</evidence>
<proteinExistence type="predicted"/>
<dbReference type="EMBL" id="FWXV01000003">
    <property type="protein sequence ID" value="SMD07299.1"/>
    <property type="molecule type" value="Genomic_DNA"/>
</dbReference>
<dbReference type="Gene3D" id="3.30.920.90">
    <property type="match status" value="1"/>
</dbReference>
<evidence type="ECO:0000313" key="2">
    <source>
        <dbReference type="EMBL" id="SMD07299.1"/>
    </source>
</evidence>
<protein>
    <recommendedName>
        <fullName evidence="1">Type IV methyl-directed restriction enzyme EcoKMcrB subunit DNA-binding domain-containing protein</fullName>
    </recommendedName>
</protein>
<dbReference type="InterPro" id="IPR021961">
    <property type="entry name" value="McrB_DNA-bd"/>
</dbReference>
<feature type="domain" description="Type IV methyl-directed restriction enzyme EcoKMcrB subunit DNA-binding" evidence="1">
    <location>
        <begin position="39"/>
        <end position="181"/>
    </location>
</feature>
<keyword evidence="3" id="KW-1185">Reference proteome</keyword>
<dbReference type="Proteomes" id="UP000192674">
    <property type="component" value="Unassembled WGS sequence"/>
</dbReference>
<reference evidence="2 3" key="1">
    <citation type="submission" date="2017-04" db="EMBL/GenBank/DDBJ databases">
        <authorList>
            <person name="Afonso C.L."/>
            <person name="Miller P.J."/>
            <person name="Scott M.A."/>
            <person name="Spackman E."/>
            <person name="Goraichik I."/>
            <person name="Dimitrov K.M."/>
            <person name="Suarez D.L."/>
            <person name="Swayne D.E."/>
        </authorList>
    </citation>
    <scope>NUCLEOTIDE SEQUENCE [LARGE SCALE GENOMIC DNA]</scope>
    <source>
        <strain evidence="2 3">DSM 43828</strain>
    </source>
</reference>
<dbReference type="Pfam" id="PF12102">
    <property type="entry name" value="MrcB_N"/>
    <property type="match status" value="1"/>
</dbReference>
<evidence type="ECO:0000259" key="1">
    <source>
        <dbReference type="Pfam" id="PF12102"/>
    </source>
</evidence>
<dbReference type="RefSeq" id="WP_084428534.1">
    <property type="nucleotide sequence ID" value="NZ_FWXV01000003.1"/>
</dbReference>
<dbReference type="OrthoDB" id="9802640at2"/>
<organism evidence="2 3">
    <name type="scientific">Kibdelosporangium aridum</name>
    <dbReference type="NCBI Taxonomy" id="2030"/>
    <lineage>
        <taxon>Bacteria</taxon>
        <taxon>Bacillati</taxon>
        <taxon>Actinomycetota</taxon>
        <taxon>Actinomycetes</taxon>
        <taxon>Pseudonocardiales</taxon>
        <taxon>Pseudonocardiaceae</taxon>
        <taxon>Kibdelosporangium</taxon>
    </lineage>
</organism>
<accession>A0A1W2EC32</accession>
<sequence>MELRELLNRIGTNYDRTLGQKGEAQELLRQAPAFLRPKVSASYITAASGGKGNGAIVPWIAVFDPDETTTAQRGMYVVYLFAADMSSVALSLNQGVTELTSEFGTPEGRKLLRQQASAIRQAFPEDLIDGLDAVIDLRSRTKLPLDYEAGNILATTYALDSLPGEEQLTADLDRFVRLYEHALSLRTTLRLSRIDAVHTTLAIPNVEIVAEFKPKSDADYVQVITGGVRRVSRKHERLVDQYGKFLLASGFEANTKVHPRDLTASRDGSHWLIEAKMVRAGNGVQATREAIGQLLMYRDTLYDTPRDVRMLALFSESVGSMCMDFLERYQIASVWSSKGGWVGSPSAAAGGLAAPL</sequence>